<organism evidence="2 3">
    <name type="scientific">Trifolium pratense</name>
    <name type="common">Red clover</name>
    <dbReference type="NCBI Taxonomy" id="57577"/>
    <lineage>
        <taxon>Eukaryota</taxon>
        <taxon>Viridiplantae</taxon>
        <taxon>Streptophyta</taxon>
        <taxon>Embryophyta</taxon>
        <taxon>Tracheophyta</taxon>
        <taxon>Spermatophyta</taxon>
        <taxon>Magnoliopsida</taxon>
        <taxon>eudicotyledons</taxon>
        <taxon>Gunneridae</taxon>
        <taxon>Pentapetalae</taxon>
        <taxon>rosids</taxon>
        <taxon>fabids</taxon>
        <taxon>Fabales</taxon>
        <taxon>Fabaceae</taxon>
        <taxon>Papilionoideae</taxon>
        <taxon>50 kb inversion clade</taxon>
        <taxon>NPAAA clade</taxon>
        <taxon>Hologalegina</taxon>
        <taxon>IRL clade</taxon>
        <taxon>Trifolieae</taxon>
        <taxon>Trifolium</taxon>
    </lineage>
</organism>
<dbReference type="AlphaFoldDB" id="A0A2K3JY55"/>
<proteinExistence type="predicted"/>
<evidence type="ECO:0000313" key="3">
    <source>
        <dbReference type="Proteomes" id="UP000236291"/>
    </source>
</evidence>
<feature type="region of interest" description="Disordered" evidence="1">
    <location>
        <begin position="1"/>
        <end position="27"/>
    </location>
</feature>
<dbReference type="EMBL" id="ASHM01130018">
    <property type="protein sequence ID" value="PNX58993.1"/>
    <property type="molecule type" value="Genomic_DNA"/>
</dbReference>
<evidence type="ECO:0000256" key="1">
    <source>
        <dbReference type="SAM" id="MobiDB-lite"/>
    </source>
</evidence>
<evidence type="ECO:0000313" key="2">
    <source>
        <dbReference type="EMBL" id="PNX58993.1"/>
    </source>
</evidence>
<name>A0A2K3JY55_TRIPR</name>
<feature type="non-terminal residue" evidence="2">
    <location>
        <position position="1"/>
    </location>
</feature>
<reference evidence="2 3" key="2">
    <citation type="journal article" date="2017" name="Front. Plant Sci.">
        <title>Gene Classification and Mining of Molecular Markers Useful in Red Clover (Trifolium pratense) Breeding.</title>
        <authorList>
            <person name="Istvanek J."/>
            <person name="Dluhosova J."/>
            <person name="Dluhos P."/>
            <person name="Patkova L."/>
            <person name="Nedelnik J."/>
            <person name="Repkova J."/>
        </authorList>
    </citation>
    <scope>NUCLEOTIDE SEQUENCE [LARGE SCALE GENOMIC DNA]</scope>
    <source>
        <strain evidence="3">cv. Tatra</strain>
        <tissue evidence="2">Young leaves</tissue>
    </source>
</reference>
<comment type="caution">
    <text evidence="2">The sequence shown here is derived from an EMBL/GenBank/DDBJ whole genome shotgun (WGS) entry which is preliminary data.</text>
</comment>
<dbReference type="Proteomes" id="UP000236291">
    <property type="component" value="Unassembled WGS sequence"/>
</dbReference>
<sequence>RPGTKKGGEINAQMRAASLAESGEVET</sequence>
<gene>
    <name evidence="2" type="ORF">L195_g059464</name>
</gene>
<reference evidence="2 3" key="1">
    <citation type="journal article" date="2014" name="Am. J. Bot.">
        <title>Genome assembly and annotation for red clover (Trifolium pratense; Fabaceae).</title>
        <authorList>
            <person name="Istvanek J."/>
            <person name="Jaros M."/>
            <person name="Krenek A."/>
            <person name="Repkova J."/>
        </authorList>
    </citation>
    <scope>NUCLEOTIDE SEQUENCE [LARGE SCALE GENOMIC DNA]</scope>
    <source>
        <strain evidence="3">cv. Tatra</strain>
        <tissue evidence="2">Young leaves</tissue>
    </source>
</reference>
<accession>A0A2K3JY55</accession>
<protein>
    <submittedName>
        <fullName evidence="2">Uncharacterized protein</fullName>
    </submittedName>
</protein>